<gene>
    <name evidence="2" type="ORF">FJV41_46250</name>
</gene>
<reference evidence="2 3" key="1">
    <citation type="submission" date="2019-06" db="EMBL/GenBank/DDBJ databases">
        <authorList>
            <person name="Livingstone P."/>
            <person name="Whitworth D."/>
        </authorList>
    </citation>
    <scope>NUCLEOTIDE SEQUENCE [LARGE SCALE GENOMIC DNA]</scope>
    <source>
        <strain evidence="2 3">AM401</strain>
    </source>
</reference>
<dbReference type="EMBL" id="VIFM01000388">
    <property type="protein sequence ID" value="TQF09131.1"/>
    <property type="molecule type" value="Genomic_DNA"/>
</dbReference>
<keyword evidence="3" id="KW-1185">Reference proteome</keyword>
<dbReference type="AlphaFoldDB" id="A0A540WJF8"/>
<sequence length="106" mass="11452">MTLDPSLIVSTDVDGAPVRIGEPVTVISASSDGTISPGFLGRTGTVVALVYDDPGLQYPSDPLIQVRVDGLGEDLFFPDELEPQWALQRSARKHRERAVPGTHRVQ</sequence>
<organism evidence="2 3">
    <name type="scientific">Myxococcus llanfairpwllgwyngyllgogerychwyrndrobwllllantysiliogogogochensis</name>
    <dbReference type="NCBI Taxonomy" id="2590453"/>
    <lineage>
        <taxon>Bacteria</taxon>
        <taxon>Pseudomonadati</taxon>
        <taxon>Myxococcota</taxon>
        <taxon>Myxococcia</taxon>
        <taxon>Myxococcales</taxon>
        <taxon>Cystobacterineae</taxon>
        <taxon>Myxococcaceae</taxon>
        <taxon>Myxococcus</taxon>
    </lineage>
</organism>
<dbReference type="OrthoDB" id="5515504at2"/>
<dbReference type="Pfam" id="PF18354">
    <property type="entry name" value="SH3_18"/>
    <property type="match status" value="1"/>
</dbReference>
<dbReference type="RefSeq" id="WP_141649018.1">
    <property type="nucleotide sequence ID" value="NZ_VIFM01000388.1"/>
</dbReference>
<comment type="caution">
    <text evidence="2">The sequence shown here is derived from an EMBL/GenBank/DDBJ whole genome shotgun (WGS) entry which is preliminary data.</text>
</comment>
<accession>A0A540WJF8</accession>
<dbReference type="Gene3D" id="2.30.30.630">
    <property type="match status" value="1"/>
</dbReference>
<feature type="domain" description="CarS SH3" evidence="1">
    <location>
        <begin position="1"/>
        <end position="83"/>
    </location>
</feature>
<dbReference type="InterPro" id="IPR041199">
    <property type="entry name" value="CarS_SH3"/>
</dbReference>
<protein>
    <submittedName>
        <fullName evidence="2">Carotenogenesis protein CarS</fullName>
    </submittedName>
</protein>
<evidence type="ECO:0000259" key="1">
    <source>
        <dbReference type="Pfam" id="PF18354"/>
    </source>
</evidence>
<name>A0A540WJF8_9BACT</name>
<dbReference type="Proteomes" id="UP000315369">
    <property type="component" value="Unassembled WGS sequence"/>
</dbReference>
<evidence type="ECO:0000313" key="2">
    <source>
        <dbReference type="EMBL" id="TQF09131.1"/>
    </source>
</evidence>
<proteinExistence type="predicted"/>
<evidence type="ECO:0000313" key="3">
    <source>
        <dbReference type="Proteomes" id="UP000315369"/>
    </source>
</evidence>